<feature type="coiled-coil region" evidence="5">
    <location>
        <begin position="157"/>
        <end position="233"/>
    </location>
</feature>
<dbReference type="GO" id="GO:0008270">
    <property type="term" value="F:zinc ion binding"/>
    <property type="evidence" value="ECO:0007669"/>
    <property type="project" value="UniProtKB-KW"/>
</dbReference>
<accession>A0AA35RVK4</accession>
<feature type="region of interest" description="Disordered" evidence="6">
    <location>
        <begin position="238"/>
        <end position="280"/>
    </location>
</feature>
<keyword evidence="1 4" id="KW-0479">Metal-binding</keyword>
<dbReference type="AlphaFoldDB" id="A0AA35RVK4"/>
<name>A0AA35RVK4_GEOBA</name>
<evidence type="ECO:0000256" key="1">
    <source>
        <dbReference type="ARBA" id="ARBA00022723"/>
    </source>
</evidence>
<evidence type="ECO:0000256" key="2">
    <source>
        <dbReference type="ARBA" id="ARBA00022771"/>
    </source>
</evidence>
<keyword evidence="5" id="KW-0175">Coiled coil</keyword>
<keyword evidence="2 4" id="KW-0863">Zinc-finger</keyword>
<comment type="caution">
    <text evidence="8">The sequence shown here is derived from an EMBL/GenBank/DDBJ whole genome shotgun (WGS) entry which is preliminary data.</text>
</comment>
<evidence type="ECO:0000256" key="5">
    <source>
        <dbReference type="SAM" id="Coils"/>
    </source>
</evidence>
<evidence type="ECO:0000313" key="9">
    <source>
        <dbReference type="Proteomes" id="UP001174909"/>
    </source>
</evidence>
<dbReference type="Proteomes" id="UP001174909">
    <property type="component" value="Unassembled WGS sequence"/>
</dbReference>
<dbReference type="InterPro" id="IPR013083">
    <property type="entry name" value="Znf_RING/FYVE/PHD"/>
</dbReference>
<evidence type="ECO:0000256" key="3">
    <source>
        <dbReference type="ARBA" id="ARBA00022833"/>
    </source>
</evidence>
<dbReference type="Gene3D" id="1.20.5.1000">
    <property type="entry name" value="arf6 gtpase in complex with a specific effector, jip4"/>
    <property type="match status" value="1"/>
</dbReference>
<feature type="domain" description="TRAF-type" evidence="7">
    <location>
        <begin position="3"/>
        <end position="56"/>
    </location>
</feature>
<dbReference type="PANTHER" id="PTHR10131:SF94">
    <property type="entry name" value="TNF RECEPTOR-ASSOCIATED FACTOR 4"/>
    <property type="match status" value="1"/>
</dbReference>
<feature type="compositionally biased region" description="Polar residues" evidence="6">
    <location>
        <begin position="250"/>
        <end position="266"/>
    </location>
</feature>
<evidence type="ECO:0000259" key="7">
    <source>
        <dbReference type="PROSITE" id="PS50145"/>
    </source>
</evidence>
<organism evidence="8 9">
    <name type="scientific">Geodia barretti</name>
    <name type="common">Barrett's horny sponge</name>
    <dbReference type="NCBI Taxonomy" id="519541"/>
    <lineage>
        <taxon>Eukaryota</taxon>
        <taxon>Metazoa</taxon>
        <taxon>Porifera</taxon>
        <taxon>Demospongiae</taxon>
        <taxon>Heteroscleromorpha</taxon>
        <taxon>Tetractinellida</taxon>
        <taxon>Astrophorina</taxon>
        <taxon>Geodiidae</taxon>
        <taxon>Geodia</taxon>
    </lineage>
</organism>
<keyword evidence="3 4" id="KW-0862">Zinc</keyword>
<evidence type="ECO:0000256" key="6">
    <source>
        <dbReference type="SAM" id="MobiDB-lite"/>
    </source>
</evidence>
<dbReference type="PROSITE" id="PS50145">
    <property type="entry name" value="ZF_TRAF"/>
    <property type="match status" value="2"/>
</dbReference>
<evidence type="ECO:0000256" key="4">
    <source>
        <dbReference type="PROSITE-ProRule" id="PRU00207"/>
    </source>
</evidence>
<feature type="zinc finger region" description="TRAF-type" evidence="4">
    <location>
        <begin position="3"/>
        <end position="56"/>
    </location>
</feature>
<feature type="zinc finger region" description="TRAF-type" evidence="4">
    <location>
        <begin position="83"/>
        <end position="138"/>
    </location>
</feature>
<gene>
    <name evidence="8" type="ORF">GBAR_LOCUS10453</name>
</gene>
<reference evidence="8" key="1">
    <citation type="submission" date="2023-03" db="EMBL/GenBank/DDBJ databases">
        <authorList>
            <person name="Steffen K."/>
            <person name="Cardenas P."/>
        </authorList>
    </citation>
    <scope>NUCLEOTIDE SEQUENCE</scope>
</reference>
<proteinExistence type="predicted"/>
<dbReference type="PANTHER" id="PTHR10131">
    <property type="entry name" value="TNF RECEPTOR ASSOCIATED FACTOR"/>
    <property type="match status" value="1"/>
</dbReference>
<dbReference type="InterPro" id="IPR001293">
    <property type="entry name" value="Znf_TRAF"/>
</dbReference>
<feature type="domain" description="TRAF-type" evidence="7">
    <location>
        <begin position="83"/>
        <end position="138"/>
    </location>
</feature>
<protein>
    <submittedName>
        <fullName evidence="8">RING finger protein DG17</fullName>
    </submittedName>
</protein>
<dbReference type="Pfam" id="PF02176">
    <property type="entry name" value="zf-TRAF"/>
    <property type="match status" value="1"/>
</dbReference>
<evidence type="ECO:0000313" key="8">
    <source>
        <dbReference type="EMBL" id="CAI8017136.1"/>
    </source>
</evidence>
<dbReference type="Gene3D" id="3.30.40.10">
    <property type="entry name" value="Zinc/RING finger domain, C3HC4 (zinc finger)"/>
    <property type="match status" value="2"/>
</dbReference>
<keyword evidence="9" id="KW-1185">Reference proteome</keyword>
<sequence>MGAHRKKCPLEEVACNLEGCNDDNQVVTCGRRMLRSELTGHEKICLFRIFECKFCKKASTYVSITGQAHTDVKQPKKPPERGHYAECPDYPLSCKNKCRSGEIRRADMEQHLGECPLETIQCEHWEEGCNEMVRRKDMGGHLKAFKKQHQEYVRFAYLHKKKDMEDLKVELRSTKDELVATKFELNATKNDVAILKTELTTNTDELNATKNTLAAKTDELNAAKSELATKRAELTAVKSALATKTRELNATRSESTPNTRGMNDTTSQEKRKASKSCRPS</sequence>
<dbReference type="EMBL" id="CASHTH010001595">
    <property type="protein sequence ID" value="CAI8017136.1"/>
    <property type="molecule type" value="Genomic_DNA"/>
</dbReference>